<dbReference type="PANTHER" id="PTHR43344:SF21">
    <property type="entry name" value="POLYOL PHOSPHATE PHOSPHATASE PYP1"/>
    <property type="match status" value="1"/>
</dbReference>
<keyword evidence="2" id="KW-0479">Metal-binding</keyword>
<organism evidence="5">
    <name type="scientific">mine drainage metagenome</name>
    <dbReference type="NCBI Taxonomy" id="410659"/>
    <lineage>
        <taxon>unclassified sequences</taxon>
        <taxon>metagenomes</taxon>
        <taxon>ecological metagenomes</taxon>
    </lineage>
</organism>
<dbReference type="NCBIfam" id="TIGR01489">
    <property type="entry name" value="DKMTPPase-SF"/>
    <property type="match status" value="1"/>
</dbReference>
<reference evidence="5" key="1">
    <citation type="submission" date="2016-10" db="EMBL/GenBank/DDBJ databases">
        <title>Sequence of Gallionella enrichment culture.</title>
        <authorList>
            <person name="Poehlein A."/>
            <person name="Muehling M."/>
            <person name="Daniel R."/>
        </authorList>
    </citation>
    <scope>NUCLEOTIDE SEQUENCE</scope>
</reference>
<dbReference type="AlphaFoldDB" id="A0A1J5RIS1"/>
<keyword evidence="3 5" id="KW-0378">Hydrolase</keyword>
<dbReference type="Gene3D" id="3.90.1470.20">
    <property type="match status" value="1"/>
</dbReference>
<accession>A0A1J5RIS1</accession>
<sequence>MTTPPPFEVYLDFDNTLTPFDVVDAIIRDFSVDDEWKRIEEEWESGRIGSRECLERQFARLRVTRPALSDYLAQIPVEPALPELFAHLRARAVPFAILSDSCEWIIRRILAARGIEAPPIFANALEFDGDRLSISFPYFASICTRCGNCKTSHIMRRNRPDGTRKIYVGDGRSDVCPAGFCEVLFAKDGLYRHYAPLRPDCIQFDSLDTVLNQLKSLIP</sequence>
<dbReference type="PANTHER" id="PTHR43344">
    <property type="entry name" value="PHOSPHOSERINE PHOSPHATASE"/>
    <property type="match status" value="1"/>
</dbReference>
<dbReference type="GO" id="GO:0036424">
    <property type="term" value="F:L-phosphoserine phosphatase activity"/>
    <property type="evidence" value="ECO:0007669"/>
    <property type="project" value="TreeGrafter"/>
</dbReference>
<protein>
    <submittedName>
        <fullName evidence="5">2-hydroxy-3-keto-5-methylthiopentenyl-1-phosphate phosphatase</fullName>
        <ecNumber evidence="5">3.1.3.87</ecNumber>
    </submittedName>
</protein>
<dbReference type="Pfam" id="PF06888">
    <property type="entry name" value="Put_Phosphatase"/>
    <property type="match status" value="1"/>
</dbReference>
<name>A0A1J5RIS1_9ZZZZ</name>
<dbReference type="InterPro" id="IPR016965">
    <property type="entry name" value="Pase_PHOSPHO-typ"/>
</dbReference>
<dbReference type="NCBIfam" id="TIGR01488">
    <property type="entry name" value="HAD-SF-IB"/>
    <property type="match status" value="1"/>
</dbReference>
<comment type="caution">
    <text evidence="5">The sequence shown here is derived from an EMBL/GenBank/DDBJ whole genome shotgun (WGS) entry which is preliminary data.</text>
</comment>
<keyword evidence="4" id="KW-0460">Magnesium</keyword>
<proteinExistence type="predicted"/>
<dbReference type="EMBL" id="MLJW01000162">
    <property type="protein sequence ID" value="OIQ95665.1"/>
    <property type="molecule type" value="Genomic_DNA"/>
</dbReference>
<dbReference type="InterPro" id="IPR023214">
    <property type="entry name" value="HAD_sf"/>
</dbReference>
<dbReference type="InterPro" id="IPR050582">
    <property type="entry name" value="HAD-like_SerB"/>
</dbReference>
<dbReference type="GO" id="GO:0000287">
    <property type="term" value="F:magnesium ion binding"/>
    <property type="evidence" value="ECO:0007669"/>
    <property type="project" value="TreeGrafter"/>
</dbReference>
<gene>
    <name evidence="5" type="primary">mtnX_3</name>
    <name evidence="5" type="ORF">GALL_223410</name>
</gene>
<dbReference type="SUPFAM" id="SSF56784">
    <property type="entry name" value="HAD-like"/>
    <property type="match status" value="1"/>
</dbReference>
<dbReference type="Gene3D" id="3.40.50.1000">
    <property type="entry name" value="HAD superfamily/HAD-like"/>
    <property type="match status" value="1"/>
</dbReference>
<comment type="cofactor">
    <cofactor evidence="1">
        <name>Mg(2+)</name>
        <dbReference type="ChEBI" id="CHEBI:18420"/>
    </cofactor>
</comment>
<evidence type="ECO:0000256" key="4">
    <source>
        <dbReference type="ARBA" id="ARBA00022842"/>
    </source>
</evidence>
<dbReference type="InterPro" id="IPR006384">
    <property type="entry name" value="HAD_hydro_PyrdxlP_Pase-like"/>
</dbReference>
<dbReference type="EC" id="3.1.3.87" evidence="5"/>
<evidence type="ECO:0000256" key="2">
    <source>
        <dbReference type="ARBA" id="ARBA00022723"/>
    </source>
</evidence>
<dbReference type="InterPro" id="IPR036412">
    <property type="entry name" value="HAD-like_sf"/>
</dbReference>
<evidence type="ECO:0000256" key="1">
    <source>
        <dbReference type="ARBA" id="ARBA00001946"/>
    </source>
</evidence>
<dbReference type="GO" id="GO:0043716">
    <property type="term" value="F:2-hydroxy-3-keto-5-methylthiopentenyl-1-phosphate phosphatase activity"/>
    <property type="evidence" value="ECO:0007669"/>
    <property type="project" value="UniProtKB-EC"/>
</dbReference>
<dbReference type="GO" id="GO:0005737">
    <property type="term" value="C:cytoplasm"/>
    <property type="evidence" value="ECO:0007669"/>
    <property type="project" value="TreeGrafter"/>
</dbReference>
<dbReference type="GO" id="GO:0006564">
    <property type="term" value="P:L-serine biosynthetic process"/>
    <property type="evidence" value="ECO:0007669"/>
    <property type="project" value="TreeGrafter"/>
</dbReference>
<evidence type="ECO:0000256" key="3">
    <source>
        <dbReference type="ARBA" id="ARBA00022801"/>
    </source>
</evidence>
<evidence type="ECO:0000313" key="5">
    <source>
        <dbReference type="EMBL" id="OIQ95665.1"/>
    </source>
</evidence>